<evidence type="ECO:0000313" key="4">
    <source>
        <dbReference type="Proteomes" id="UP000186156"/>
    </source>
</evidence>
<keyword evidence="4" id="KW-1185">Reference proteome</keyword>
<dbReference type="OrthoDB" id="9813321at2"/>
<feature type="region of interest" description="Disordered" evidence="1">
    <location>
        <begin position="47"/>
        <end position="96"/>
    </location>
</feature>
<dbReference type="Proteomes" id="UP000186156">
    <property type="component" value="Unassembled WGS sequence"/>
</dbReference>
<evidence type="ECO:0000256" key="1">
    <source>
        <dbReference type="SAM" id="MobiDB-lite"/>
    </source>
</evidence>
<evidence type="ECO:0000313" key="3">
    <source>
        <dbReference type="EMBL" id="SIS56906.1"/>
    </source>
</evidence>
<dbReference type="SMART" id="SM00834">
    <property type="entry name" value="CxxC_CXXC_SSSS"/>
    <property type="match status" value="1"/>
</dbReference>
<dbReference type="InterPro" id="IPR013429">
    <property type="entry name" value="Regulatory_FmdB_Zinc_ribbon"/>
</dbReference>
<protein>
    <submittedName>
        <fullName evidence="3">Putative regulatory protein, FmdB family</fullName>
    </submittedName>
</protein>
<dbReference type="NCBIfam" id="TIGR02605">
    <property type="entry name" value="CxxC_CxxC_SSSS"/>
    <property type="match status" value="1"/>
</dbReference>
<organism evidence="3 4">
    <name type="scientific">Alicyclobacillus vulcanalis</name>
    <dbReference type="NCBI Taxonomy" id="252246"/>
    <lineage>
        <taxon>Bacteria</taxon>
        <taxon>Bacillati</taxon>
        <taxon>Bacillota</taxon>
        <taxon>Bacilli</taxon>
        <taxon>Bacillales</taxon>
        <taxon>Alicyclobacillaceae</taxon>
        <taxon>Alicyclobacillus</taxon>
    </lineage>
</organism>
<accession>A0A1N7K5R7</accession>
<dbReference type="EMBL" id="FTOO01000001">
    <property type="protein sequence ID" value="SIS56906.1"/>
    <property type="molecule type" value="Genomic_DNA"/>
</dbReference>
<reference evidence="4" key="1">
    <citation type="submission" date="2017-01" db="EMBL/GenBank/DDBJ databases">
        <authorList>
            <person name="Varghese N."/>
            <person name="Submissions S."/>
        </authorList>
    </citation>
    <scope>NUCLEOTIDE SEQUENCE [LARGE SCALE GENOMIC DNA]</scope>
    <source>
        <strain evidence="4">DSM 16176</strain>
    </source>
</reference>
<name>A0A1N7K5R7_9BACL</name>
<proteinExistence type="predicted"/>
<dbReference type="AlphaFoldDB" id="A0A1N7K5R7"/>
<gene>
    <name evidence="3" type="ORF">SAMN05421799_101366</name>
</gene>
<dbReference type="Pfam" id="PF09723">
    <property type="entry name" value="Zn_ribbon_8"/>
    <property type="match status" value="1"/>
</dbReference>
<dbReference type="STRING" id="252246.SAMN05421799_101366"/>
<sequence>MPTYRFLCSTCGSFERVLPMQQAASAARCPYCGDMADRQFTAVYVGGGGRGASREGARSSTEPALRVRAHSSPERARQPHRHAGTGRPWQVGHVHG</sequence>
<evidence type="ECO:0000259" key="2">
    <source>
        <dbReference type="SMART" id="SM00834"/>
    </source>
</evidence>
<dbReference type="RefSeq" id="WP_159437292.1">
    <property type="nucleotide sequence ID" value="NZ_FTOO01000001.1"/>
</dbReference>
<feature type="domain" description="Putative regulatory protein FmdB zinc ribbon" evidence="2">
    <location>
        <begin position="1"/>
        <end position="41"/>
    </location>
</feature>